<dbReference type="PANTHER" id="PTHR40396:SF1">
    <property type="entry name" value="ATPASE AAA-TYPE CORE DOMAIN-CONTAINING PROTEIN"/>
    <property type="match status" value="1"/>
</dbReference>
<dbReference type="OrthoDB" id="9809324at2"/>
<dbReference type="Pfam" id="PF13304">
    <property type="entry name" value="AAA_21"/>
    <property type="match status" value="1"/>
</dbReference>
<accession>A0A1G7VU76</accession>
<reference evidence="3 4" key="1">
    <citation type="submission" date="2016-10" db="EMBL/GenBank/DDBJ databases">
        <authorList>
            <person name="de Groot N.N."/>
        </authorList>
    </citation>
    <scope>NUCLEOTIDE SEQUENCE [LARGE SCALE GENOMIC DNA]</scope>
    <source>
        <strain evidence="3 4">CPCC 201354</strain>
    </source>
</reference>
<protein>
    <recommendedName>
        <fullName evidence="2">ATPase AAA-type core domain-containing protein</fullName>
    </recommendedName>
</protein>
<dbReference type="STRING" id="504805.SAMN05421505_10642"/>
<dbReference type="Proteomes" id="UP000198923">
    <property type="component" value="Unassembled WGS sequence"/>
</dbReference>
<evidence type="ECO:0000313" key="4">
    <source>
        <dbReference type="Proteomes" id="UP000198923"/>
    </source>
</evidence>
<dbReference type="PANTHER" id="PTHR40396">
    <property type="entry name" value="ATPASE-LIKE PROTEIN"/>
    <property type="match status" value="1"/>
</dbReference>
<feature type="compositionally biased region" description="Basic and acidic residues" evidence="1">
    <location>
        <begin position="419"/>
        <end position="444"/>
    </location>
</feature>
<evidence type="ECO:0000256" key="1">
    <source>
        <dbReference type="SAM" id="MobiDB-lite"/>
    </source>
</evidence>
<dbReference type="GO" id="GO:0005524">
    <property type="term" value="F:ATP binding"/>
    <property type="evidence" value="ECO:0007669"/>
    <property type="project" value="InterPro"/>
</dbReference>
<name>A0A1G7VU76_9ACTN</name>
<gene>
    <name evidence="3" type="ORF">SAMN05421505_10642</name>
</gene>
<feature type="domain" description="ATPase AAA-type core" evidence="2">
    <location>
        <begin position="40"/>
        <end position="353"/>
    </location>
</feature>
<dbReference type="RefSeq" id="WP_093169739.1">
    <property type="nucleotide sequence ID" value="NZ_FNCN01000006.1"/>
</dbReference>
<dbReference type="SUPFAM" id="SSF52540">
    <property type="entry name" value="P-loop containing nucleoside triphosphate hydrolases"/>
    <property type="match status" value="1"/>
</dbReference>
<organism evidence="3 4">
    <name type="scientific">Sinosporangium album</name>
    <dbReference type="NCBI Taxonomy" id="504805"/>
    <lineage>
        <taxon>Bacteria</taxon>
        <taxon>Bacillati</taxon>
        <taxon>Actinomycetota</taxon>
        <taxon>Actinomycetes</taxon>
        <taxon>Streptosporangiales</taxon>
        <taxon>Streptosporangiaceae</taxon>
        <taxon>Sinosporangium</taxon>
    </lineage>
</organism>
<dbReference type="InterPro" id="IPR003959">
    <property type="entry name" value="ATPase_AAA_core"/>
</dbReference>
<dbReference type="Gene3D" id="3.40.50.300">
    <property type="entry name" value="P-loop containing nucleotide triphosphate hydrolases"/>
    <property type="match status" value="1"/>
</dbReference>
<proteinExistence type="predicted"/>
<dbReference type="EMBL" id="FNCN01000006">
    <property type="protein sequence ID" value="SDG63131.1"/>
    <property type="molecule type" value="Genomic_DNA"/>
</dbReference>
<keyword evidence="4" id="KW-1185">Reference proteome</keyword>
<feature type="region of interest" description="Disordered" evidence="1">
    <location>
        <begin position="416"/>
        <end position="444"/>
    </location>
</feature>
<evidence type="ECO:0000313" key="3">
    <source>
        <dbReference type="EMBL" id="SDG63131.1"/>
    </source>
</evidence>
<dbReference type="GO" id="GO:0016887">
    <property type="term" value="F:ATP hydrolysis activity"/>
    <property type="evidence" value="ECO:0007669"/>
    <property type="project" value="InterPro"/>
</dbReference>
<evidence type="ECO:0000259" key="2">
    <source>
        <dbReference type="Pfam" id="PF13304"/>
    </source>
</evidence>
<dbReference type="InterPro" id="IPR027417">
    <property type="entry name" value="P-loop_NTPase"/>
</dbReference>
<sequence>MLLSFRFANHSSFRDEQQLDLTPENNSIPPNDAIEAVPVAGIFGANASGKSNITSAFRYMRYMATMSDRMSDPGAGVERTHFKLNPELRAEPSRYVADILLKGVRYTYGFTVDDDMVLEEWLYGYPQEQQTVLFERTRQEFRFGEESGRTSMRQVIDITAPNVLFLPVAARANQGPLIPIFTWFRTRLTIVSQLNNFPTLSHNAVSYIEDTEKRGLIVNLLRAADLGLRDIHVIPDNKRDSLDFDIDYLYVDDDTRLRIKRHPSKRLLFSHAGATGEVMLSWAEQSTGTQQLFELAVMAVQALKRGACILVDEIDSSLHPILTAGLIRLFQNPQTNGRGGQLILTTHDSTLLSSLQGDEILHRDQIWFAEKAADGASTLFPLSDFHPRKQENRQRRYLNGSYGAIPNISDELLSRAALSRKDSNEPEVNRQDESQSDLGARERD</sequence>
<dbReference type="AlphaFoldDB" id="A0A1G7VU76"/>